<name>A0AAV7S241_PLEWA</name>
<comment type="caution">
    <text evidence="2">The sequence shown here is derived from an EMBL/GenBank/DDBJ whole genome shotgun (WGS) entry which is preliminary data.</text>
</comment>
<dbReference type="Proteomes" id="UP001066276">
    <property type="component" value="Chromosome 5"/>
</dbReference>
<dbReference type="EMBL" id="JANPWB010000009">
    <property type="protein sequence ID" value="KAJ1157549.1"/>
    <property type="molecule type" value="Genomic_DNA"/>
</dbReference>
<feature type="compositionally biased region" description="Low complexity" evidence="1">
    <location>
        <begin position="173"/>
        <end position="185"/>
    </location>
</feature>
<feature type="compositionally biased region" description="Polar residues" evidence="1">
    <location>
        <begin position="50"/>
        <end position="67"/>
    </location>
</feature>
<sequence>MTTPSTALSTVKILSSTPSSTTPSMVALRSETTPSTVPSSTPLTKKKKMQSASGWGNITPGATSPSKITPLIQTHLLEDDSDDDGPFEAAHSPSQLHVKCQEDDEEYYHQYYSPQRQLTYVPEEMVCVPSSLISDLQFLLSDYKRRFPSGPQPDIQTAPPPSMPATPVPQPRASPRSTRSTPQRSFIKVTDSSDEEREEGELQDNSDWGS</sequence>
<feature type="region of interest" description="Disordered" evidence="1">
    <location>
        <begin position="145"/>
        <end position="210"/>
    </location>
</feature>
<gene>
    <name evidence="2" type="ORF">NDU88_010256</name>
</gene>
<dbReference type="AlphaFoldDB" id="A0AAV7S241"/>
<feature type="compositionally biased region" description="Pro residues" evidence="1">
    <location>
        <begin position="158"/>
        <end position="172"/>
    </location>
</feature>
<proteinExistence type="predicted"/>
<feature type="region of interest" description="Disordered" evidence="1">
    <location>
        <begin position="1"/>
        <end position="68"/>
    </location>
</feature>
<protein>
    <submittedName>
        <fullName evidence="2">Uncharacterized protein</fullName>
    </submittedName>
</protein>
<accession>A0AAV7S241</accession>
<reference evidence="2" key="1">
    <citation type="journal article" date="2022" name="bioRxiv">
        <title>Sequencing and chromosome-scale assembly of the giantPleurodeles waltlgenome.</title>
        <authorList>
            <person name="Brown T."/>
            <person name="Elewa A."/>
            <person name="Iarovenko S."/>
            <person name="Subramanian E."/>
            <person name="Araus A.J."/>
            <person name="Petzold A."/>
            <person name="Susuki M."/>
            <person name="Suzuki K.-i.T."/>
            <person name="Hayashi T."/>
            <person name="Toyoda A."/>
            <person name="Oliveira C."/>
            <person name="Osipova E."/>
            <person name="Leigh N.D."/>
            <person name="Simon A."/>
            <person name="Yun M.H."/>
        </authorList>
    </citation>
    <scope>NUCLEOTIDE SEQUENCE</scope>
    <source>
        <strain evidence="2">20211129_DDA</strain>
        <tissue evidence="2">Liver</tissue>
    </source>
</reference>
<feature type="compositionally biased region" description="Low complexity" evidence="1">
    <location>
        <begin position="15"/>
        <end position="43"/>
    </location>
</feature>
<evidence type="ECO:0000313" key="2">
    <source>
        <dbReference type="EMBL" id="KAJ1157549.1"/>
    </source>
</evidence>
<feature type="compositionally biased region" description="Polar residues" evidence="1">
    <location>
        <begin position="1"/>
        <end position="14"/>
    </location>
</feature>
<evidence type="ECO:0000256" key="1">
    <source>
        <dbReference type="SAM" id="MobiDB-lite"/>
    </source>
</evidence>
<feature type="compositionally biased region" description="Acidic residues" evidence="1">
    <location>
        <begin position="192"/>
        <end position="204"/>
    </location>
</feature>
<keyword evidence="3" id="KW-1185">Reference proteome</keyword>
<evidence type="ECO:0000313" key="3">
    <source>
        <dbReference type="Proteomes" id="UP001066276"/>
    </source>
</evidence>
<organism evidence="2 3">
    <name type="scientific">Pleurodeles waltl</name>
    <name type="common">Iberian ribbed newt</name>
    <dbReference type="NCBI Taxonomy" id="8319"/>
    <lineage>
        <taxon>Eukaryota</taxon>
        <taxon>Metazoa</taxon>
        <taxon>Chordata</taxon>
        <taxon>Craniata</taxon>
        <taxon>Vertebrata</taxon>
        <taxon>Euteleostomi</taxon>
        <taxon>Amphibia</taxon>
        <taxon>Batrachia</taxon>
        <taxon>Caudata</taxon>
        <taxon>Salamandroidea</taxon>
        <taxon>Salamandridae</taxon>
        <taxon>Pleurodelinae</taxon>
        <taxon>Pleurodeles</taxon>
    </lineage>
</organism>